<dbReference type="GO" id="GO:0016020">
    <property type="term" value="C:membrane"/>
    <property type="evidence" value="ECO:0007669"/>
    <property type="project" value="UniProtKB-SubCell"/>
</dbReference>
<dbReference type="FunFam" id="1.20.1560.10:FF:000013">
    <property type="entry name" value="ABC transporter C family member 2"/>
    <property type="match status" value="1"/>
</dbReference>
<keyword evidence="2" id="KW-0813">Transport</keyword>
<feature type="transmembrane region" description="Helical" evidence="10">
    <location>
        <begin position="167"/>
        <end position="186"/>
    </location>
</feature>
<evidence type="ECO:0008006" key="15">
    <source>
        <dbReference type="Google" id="ProtNLM"/>
    </source>
</evidence>
<dbReference type="PROSITE" id="PS50929">
    <property type="entry name" value="ABC_TM1F"/>
    <property type="match status" value="2"/>
</dbReference>
<dbReference type="InterPro" id="IPR003593">
    <property type="entry name" value="AAA+_ATPase"/>
</dbReference>
<keyword evidence="8 10" id="KW-0472">Membrane</keyword>
<dbReference type="Pfam" id="PF00005">
    <property type="entry name" value="ABC_tran"/>
    <property type="match status" value="2"/>
</dbReference>
<evidence type="ECO:0000256" key="10">
    <source>
        <dbReference type="SAM" id="Phobius"/>
    </source>
</evidence>
<comment type="subcellular location">
    <subcellularLocation>
        <location evidence="1">Membrane</location>
        <topology evidence="1">Multi-pass membrane protein</topology>
    </subcellularLocation>
</comment>
<dbReference type="InterPro" id="IPR036640">
    <property type="entry name" value="ABC1_TM_sf"/>
</dbReference>
<evidence type="ECO:0000256" key="8">
    <source>
        <dbReference type="ARBA" id="ARBA00023136"/>
    </source>
</evidence>
<gene>
    <name evidence="13" type="ORF">ONZ51_g6629</name>
</gene>
<protein>
    <recommendedName>
        <fullName evidence="15">P-loop containing nucleoside triphosphate hydrolase protein</fullName>
    </recommendedName>
</protein>
<name>A0AAD7TUD0_9APHY</name>
<dbReference type="FunFam" id="3.40.50.300:FF:000163">
    <property type="entry name" value="Multidrug resistance-associated protein member 4"/>
    <property type="match status" value="1"/>
</dbReference>
<feature type="transmembrane region" description="Helical" evidence="10">
    <location>
        <begin position="31"/>
        <end position="49"/>
    </location>
</feature>
<dbReference type="Gene3D" id="3.40.50.300">
    <property type="entry name" value="P-loop containing nucleotide triphosphate hydrolases"/>
    <property type="match status" value="2"/>
</dbReference>
<keyword evidence="4" id="KW-0677">Repeat</keyword>
<feature type="transmembrane region" description="Helical" evidence="10">
    <location>
        <begin position="310"/>
        <end position="334"/>
    </location>
</feature>
<evidence type="ECO:0000313" key="13">
    <source>
        <dbReference type="EMBL" id="KAJ8475324.1"/>
    </source>
</evidence>
<dbReference type="PANTHER" id="PTHR24223">
    <property type="entry name" value="ATP-BINDING CASSETTE SUB-FAMILY C"/>
    <property type="match status" value="1"/>
</dbReference>
<feature type="region of interest" description="Disordered" evidence="9">
    <location>
        <begin position="441"/>
        <end position="495"/>
    </location>
</feature>
<feature type="domain" description="ABC transmembrane type-1" evidence="12">
    <location>
        <begin position="320"/>
        <end position="686"/>
    </location>
</feature>
<evidence type="ECO:0000256" key="3">
    <source>
        <dbReference type="ARBA" id="ARBA00022692"/>
    </source>
</evidence>
<reference evidence="13" key="1">
    <citation type="submission" date="2022-11" db="EMBL/GenBank/DDBJ databases">
        <title>Genome Sequence of Cubamyces cubensis.</title>
        <authorList>
            <person name="Buettner E."/>
        </authorList>
    </citation>
    <scope>NUCLEOTIDE SEQUENCE</scope>
    <source>
        <strain evidence="13">MPL-01</strain>
    </source>
</reference>
<dbReference type="InterPro" id="IPR003439">
    <property type="entry name" value="ABC_transporter-like_ATP-bd"/>
</dbReference>
<feature type="region of interest" description="Disordered" evidence="9">
    <location>
        <begin position="981"/>
        <end position="1003"/>
    </location>
</feature>
<dbReference type="EMBL" id="JAPEVG010000162">
    <property type="protein sequence ID" value="KAJ8475324.1"/>
    <property type="molecule type" value="Genomic_DNA"/>
</dbReference>
<evidence type="ECO:0000259" key="12">
    <source>
        <dbReference type="PROSITE" id="PS50929"/>
    </source>
</evidence>
<accession>A0AAD7TUD0</accession>
<keyword evidence="6" id="KW-0067">ATP-binding</keyword>
<dbReference type="GO" id="GO:0140359">
    <property type="term" value="F:ABC-type transporter activity"/>
    <property type="evidence" value="ECO:0007669"/>
    <property type="project" value="InterPro"/>
</dbReference>
<feature type="domain" description="ABC transporter" evidence="11">
    <location>
        <begin position="1353"/>
        <end position="1582"/>
    </location>
</feature>
<feature type="transmembrane region" description="Helical" evidence="10">
    <location>
        <begin position="138"/>
        <end position="160"/>
    </location>
</feature>
<dbReference type="PANTHER" id="PTHR24223:SF356">
    <property type="entry name" value="ATP-BINDING CASSETTE TRANSPORTER ABC4"/>
    <property type="match status" value="1"/>
</dbReference>
<feature type="transmembrane region" description="Helical" evidence="10">
    <location>
        <begin position="89"/>
        <end position="118"/>
    </location>
</feature>
<dbReference type="Proteomes" id="UP001215151">
    <property type="component" value="Unassembled WGS sequence"/>
</dbReference>
<feature type="transmembrane region" description="Helical" evidence="10">
    <location>
        <begin position="623"/>
        <end position="648"/>
    </location>
</feature>
<keyword evidence="14" id="KW-1185">Reference proteome</keyword>
<dbReference type="InterPro" id="IPR027417">
    <property type="entry name" value="P-loop_NTPase"/>
</dbReference>
<feature type="transmembrane region" description="Helical" evidence="10">
    <location>
        <begin position="543"/>
        <end position="566"/>
    </location>
</feature>
<feature type="compositionally biased region" description="Acidic residues" evidence="9">
    <location>
        <begin position="983"/>
        <end position="995"/>
    </location>
</feature>
<feature type="compositionally biased region" description="Polar residues" evidence="9">
    <location>
        <begin position="443"/>
        <end position="462"/>
    </location>
</feature>
<feature type="domain" description="ABC transmembrane type-1" evidence="12">
    <location>
        <begin position="1044"/>
        <end position="1316"/>
    </location>
</feature>
<dbReference type="CDD" id="cd18596">
    <property type="entry name" value="ABC_6TM_VMR1_D1_like"/>
    <property type="match status" value="1"/>
</dbReference>
<dbReference type="Gene3D" id="1.20.1560.10">
    <property type="entry name" value="ABC transporter type 1, transmembrane domain"/>
    <property type="match status" value="2"/>
</dbReference>
<dbReference type="SMART" id="SM00382">
    <property type="entry name" value="AAA"/>
    <property type="match status" value="2"/>
</dbReference>
<dbReference type="SUPFAM" id="SSF52540">
    <property type="entry name" value="P-loop containing nucleoside triphosphate hydrolases"/>
    <property type="match status" value="2"/>
</dbReference>
<dbReference type="PROSITE" id="PS50893">
    <property type="entry name" value="ABC_TRANSPORTER_2"/>
    <property type="match status" value="2"/>
</dbReference>
<dbReference type="CDD" id="cd03244">
    <property type="entry name" value="ABCC_MRP_domain2"/>
    <property type="match status" value="1"/>
</dbReference>
<dbReference type="CDD" id="cd18604">
    <property type="entry name" value="ABC_6TM_VMR1_D2_like"/>
    <property type="match status" value="1"/>
</dbReference>
<keyword evidence="7 10" id="KW-1133">Transmembrane helix</keyword>
<evidence type="ECO:0000313" key="14">
    <source>
        <dbReference type="Proteomes" id="UP001215151"/>
    </source>
</evidence>
<dbReference type="SUPFAM" id="SSF90123">
    <property type="entry name" value="ABC transporter transmembrane region"/>
    <property type="match status" value="2"/>
</dbReference>
<feature type="transmembrane region" description="Helical" evidence="10">
    <location>
        <begin position="206"/>
        <end position="226"/>
    </location>
</feature>
<evidence type="ECO:0000256" key="4">
    <source>
        <dbReference type="ARBA" id="ARBA00022737"/>
    </source>
</evidence>
<dbReference type="InterPro" id="IPR050173">
    <property type="entry name" value="ABC_transporter_C-like"/>
</dbReference>
<feature type="compositionally biased region" description="Basic and acidic residues" evidence="9">
    <location>
        <begin position="469"/>
        <end position="478"/>
    </location>
</feature>
<evidence type="ECO:0000256" key="6">
    <source>
        <dbReference type="ARBA" id="ARBA00022840"/>
    </source>
</evidence>
<feature type="transmembrane region" description="Helical" evidence="10">
    <location>
        <begin position="1078"/>
        <end position="1101"/>
    </location>
</feature>
<feature type="domain" description="ABC transporter" evidence="11">
    <location>
        <begin position="733"/>
        <end position="975"/>
    </location>
</feature>
<proteinExistence type="predicted"/>
<evidence type="ECO:0000256" key="9">
    <source>
        <dbReference type="SAM" id="MobiDB-lite"/>
    </source>
</evidence>
<dbReference type="GO" id="GO:0016887">
    <property type="term" value="F:ATP hydrolysis activity"/>
    <property type="evidence" value="ECO:0007669"/>
    <property type="project" value="InterPro"/>
</dbReference>
<organism evidence="13 14">
    <name type="scientific">Trametes cubensis</name>
    <dbReference type="NCBI Taxonomy" id="1111947"/>
    <lineage>
        <taxon>Eukaryota</taxon>
        <taxon>Fungi</taxon>
        <taxon>Dikarya</taxon>
        <taxon>Basidiomycota</taxon>
        <taxon>Agaricomycotina</taxon>
        <taxon>Agaricomycetes</taxon>
        <taxon>Polyporales</taxon>
        <taxon>Polyporaceae</taxon>
        <taxon>Trametes</taxon>
    </lineage>
</organism>
<dbReference type="PROSITE" id="PS00211">
    <property type="entry name" value="ABC_TRANSPORTER_1"/>
    <property type="match status" value="2"/>
</dbReference>
<dbReference type="GO" id="GO:0005524">
    <property type="term" value="F:ATP binding"/>
    <property type="evidence" value="ECO:0007669"/>
    <property type="project" value="UniProtKB-KW"/>
</dbReference>
<dbReference type="CDD" id="cd03250">
    <property type="entry name" value="ABCC_MRP_domain1"/>
    <property type="match status" value="1"/>
</dbReference>
<keyword evidence="5" id="KW-0547">Nucleotide-binding</keyword>
<evidence type="ECO:0000256" key="5">
    <source>
        <dbReference type="ARBA" id="ARBA00022741"/>
    </source>
</evidence>
<dbReference type="InterPro" id="IPR017871">
    <property type="entry name" value="ABC_transporter-like_CS"/>
</dbReference>
<dbReference type="Pfam" id="PF00664">
    <property type="entry name" value="ABC_membrane"/>
    <property type="match status" value="2"/>
</dbReference>
<comment type="caution">
    <text evidence="13">The sequence shown here is derived from an EMBL/GenBank/DDBJ whole genome shotgun (WGS) entry which is preliminary data.</text>
</comment>
<evidence type="ECO:0000256" key="2">
    <source>
        <dbReference type="ARBA" id="ARBA00022448"/>
    </source>
</evidence>
<evidence type="ECO:0000256" key="7">
    <source>
        <dbReference type="ARBA" id="ARBA00022989"/>
    </source>
</evidence>
<keyword evidence="3 10" id="KW-0812">Transmembrane</keyword>
<dbReference type="InterPro" id="IPR011527">
    <property type="entry name" value="ABC1_TM_dom"/>
</dbReference>
<evidence type="ECO:0000256" key="1">
    <source>
        <dbReference type="ARBA" id="ARBA00004141"/>
    </source>
</evidence>
<evidence type="ECO:0000259" key="11">
    <source>
        <dbReference type="PROSITE" id="PS50893"/>
    </source>
</evidence>
<sequence length="2105" mass="234821">MDYAMVEWLDQNLQVPLVVPERTGFVDRSSVWIDSLMIPVYFAALTVAWQRISNIQSAHLEDEDNHDDVAPNSHAAGLTFSCPSIFKRLVMAVGGCTILMFRIAQCFCVLALFVLSILRAVKAINAHGGASGSTDAFPVLELVQCLFYVIILLLSLMAILGSTRTNIHTFYHVSSILAVMWGVYVYRDVWPLATVNLVPADASEGSLLWIQVGLLTVSGIVIPLFSPRKHIPVDAKDHTAPSAEQTASLFSLLLYGFMEPLIWSAQRLPRLTYDMLPPLADYDRLQNLVGRAFPYMDPTRAQSRSHMGWVVIRVFWFELFVLSAVTVAGVVSTLAGPISIHNILLYLESGRAEMPIKPWLWVVLFFAGRLFKDVSTQWFQYHTARVTVRIQAIITQLVFEHALRIRLKADVEDTPLSATSDSATLVENPDNSDFAAIEDTVTEGDSNGPATAESSRTVTPTANAPKGKGKSEDVDPRAENPAAGKSTAKDKNPGQHLIGRMNNLVSSDLNNLENMITTFVLLVVESPIQILLCIFYLHQILGWSALVGFAAMIITLPLPGWLSKLIQGSLREKMKQTDSRVQTVTEMMNVIRMIKMFGWEPRITEQLDRKREDELLSVRRSKLLTLAVNVVNLVLPMLIMTLTFFTYTAIMKKELTASRLFASIAVFEMLRVALQMSFFLLPQLIQAKVSLERIADFLRNTELIDAFETTHVPESRVADAYAVPENRKDVIGIRSASFTWSKDCAHPVAPGGTRKRTFVLNVDDELVFQRGKLNLIVGPTGAGKTSLLMALLGEMHYIPAGPDSYVNLPRKDGVAYAAQESWVQNDTIKNNILFGALYDETRYNKVLHQCALRRDLSLFDAADETEVGEKGITLSGGQKARITLARAVYSQAAIVLLDDILAALDVHTSKWIVEKCLKGDLLEGRTIILVTHNVVMVSPISDFVVDMGSDGRILSQGTLSSAFERDSELLAEVTAEREKIERAEEEADGWDESEDGDPKQNSGKLVVTEEVEEGRVGWSALKLFLGNLSKRPVLFWCLYTSGHVVWQSLANLQTWYLGYWASQYETRPVETISVSRYLTTYLGLVALGITATVATASFFVISTMRAARIVHKELVVSILGTTLRWLDKTPTSRIIARCTQDIDTLDNRFARATEQLFQVSFYTLFKLLVVLIFSPVFILPALVVGLFSAMCGRLFMKAQLSVKRELSNARAPVLAHFGATISGITSVRAYGAQEAFKIEAYRRIDNYTRVAVTHWNLNQWLSSRIELAACLFSTSLALYLTYFSNTSASNAGFSLTAALVLGFVICHVIKVFNEFEISGNSLERIQQYLLIEHEPKPEPEGIPPAYWPASGQLEVEKLSARYSEDGPVVLHDVSFQVASGERIGISSLTLALLRCIVTEGDVRYDGLDTNKINLDALRSSITIIPQVPELLSGTLRQNLDPFSEHDDAILNDALRSAGLFNLQNEGDVSRITLDTEISGGGTNLSVGQRQVLALARAIVRRSKLLILDEATSAIDYDTDSIIQTSLRTELGKDVTVLTVAHRLQTIMDSDKIIVLDAGHVVEFGKPSELLWKKGGLFRSLVDESSDKDKFSVLLPAAAHSEIQIVDMPPRKNKRMRSRRPKLYEDVLLAIMDVCAPATIARLMRTCRMLYRAGPKRLLATSPYIGDTVSPDGSDCLLRSFCLFLMAERCSRFRYLPQLHIGVTWIAHREVANMFHECVLRMSHLEVLSFVADLDALLDCHPSLVDAFARLPRLKHLSISTRGKACFPMLKKMRSRLVSVSLRLWRDKDDDDLDPLPDMNPVTLLIHSKDTLQRLNCETWDAFRVFPRNPQYLAMRHLTIDCEVLPATKTLVRAYPNLTHLHINWTDLDSLTAMPEYLEGLERKHLENVQAQDRAGRWSALEEVEGSLEGIYAMGLTCKVERLLPRGVTQEADLIMLDRVVNMMCPTHLQLWTLAEYFGEGPCDIPSILRKAASVRLKSLDVDLDFHHDAHPDAPVAHYLAFLLETLRSLPALETVEIKISASRFITYSKDNSTKVFPNGTAGMYLRDFPLKAFADALLNMNPTLRSISLKLVGVRNPKGNGVTITRACGDIDAERIVSVSRIWEY</sequence>